<sequence>MIKMNNIKKVLLFLVFWSLLFANAYAAFAPDGNLVGNNIPVREGPGTNFKIIKIINQITPIQSIAKQGDWYKVKFQDNSEGWVIGYFVALNKEAPGSIITFDKLKDIKALGVQNGNDVWAATSFGIFLIQSASNAIPYNDGYPLGYQVEKFYFDKDNVYALFQNGENKRKLMYLKNKKWVDLDSKFDYNTVFYQGDSYFWLGGKNGIELWDLKVPKLVASFPEKDYHAFSSVLSIYRDSNDLWVGTETGLYKMDLKTNKITPYSEKDHIIMGAFTLILGDKDKIYAVSRETNMLGLNISCALNIYDKKSHKWINYLPADYPPGITSYPWIEKGIVTDDGAWFSIFQDQSSFITGYGVVHYIRKDNKFKDYYVPKIYSDSIVGFVYQNGKVFMMTPKGVLIYNESTGDFSKLTKADGLLDNDIKALAVYDNTLWIGGPSGITRYNLEK</sequence>
<evidence type="ECO:0000259" key="2">
    <source>
        <dbReference type="PROSITE" id="PS51781"/>
    </source>
</evidence>
<dbReference type="InterPro" id="IPR003646">
    <property type="entry name" value="SH3-like_bac-type"/>
</dbReference>
<evidence type="ECO:0000313" key="3">
    <source>
        <dbReference type="EMBL" id="HHI66378.1"/>
    </source>
</evidence>
<feature type="signal peptide" evidence="1">
    <location>
        <begin position="1"/>
        <end position="26"/>
    </location>
</feature>
<dbReference type="PROSITE" id="PS51781">
    <property type="entry name" value="SH3B"/>
    <property type="match status" value="1"/>
</dbReference>
<reference evidence="3" key="1">
    <citation type="journal article" date="2020" name="mSystems">
        <title>Genome- and Community-Level Interaction Insights into Carbon Utilization and Element Cycling Functions of Hydrothermarchaeota in Hydrothermal Sediment.</title>
        <authorList>
            <person name="Zhou Z."/>
            <person name="Liu Y."/>
            <person name="Xu W."/>
            <person name="Pan J."/>
            <person name="Luo Z.H."/>
            <person name="Li M."/>
        </authorList>
    </citation>
    <scope>NUCLEOTIDE SEQUENCE [LARGE SCALE GENOMIC DNA]</scope>
    <source>
        <strain evidence="3">SpSt-1019</strain>
    </source>
</reference>
<proteinExistence type="predicted"/>
<gene>
    <name evidence="3" type="ORF">ENL70_07525</name>
</gene>
<evidence type="ECO:0000256" key="1">
    <source>
        <dbReference type="SAM" id="SignalP"/>
    </source>
</evidence>
<protein>
    <recommendedName>
        <fullName evidence="2">SH3b domain-containing protein</fullName>
    </recommendedName>
</protein>
<organism evidence="3">
    <name type="scientific">Thermodesulfobium narugense</name>
    <dbReference type="NCBI Taxonomy" id="184064"/>
    <lineage>
        <taxon>Bacteria</taxon>
        <taxon>Pseudomonadati</taxon>
        <taxon>Thermodesulfobiota</taxon>
        <taxon>Thermodesulfobiia</taxon>
        <taxon>Thermodesulfobiales</taxon>
        <taxon>Thermodesulfobiaceae</taxon>
        <taxon>Thermodesulfobium</taxon>
    </lineage>
</organism>
<dbReference type="InterPro" id="IPR015943">
    <property type="entry name" value="WD40/YVTN_repeat-like_dom_sf"/>
</dbReference>
<dbReference type="Pfam" id="PF08239">
    <property type="entry name" value="SH3_3"/>
    <property type="match status" value="1"/>
</dbReference>
<accession>A0A7C5KE24</accession>
<feature type="chain" id="PRO_5038601945" description="SH3b domain-containing protein" evidence="1">
    <location>
        <begin position="27"/>
        <end position="447"/>
    </location>
</feature>
<dbReference type="SMART" id="SM00287">
    <property type="entry name" value="SH3b"/>
    <property type="match status" value="1"/>
</dbReference>
<comment type="caution">
    <text evidence="3">The sequence shown here is derived from an EMBL/GenBank/DDBJ whole genome shotgun (WGS) entry which is preliminary data.</text>
</comment>
<dbReference type="Gene3D" id="2.130.10.10">
    <property type="entry name" value="YVTN repeat-like/Quinoprotein amine dehydrogenase"/>
    <property type="match status" value="2"/>
</dbReference>
<name>A0A7C5KE24_9BACT</name>
<dbReference type="Gene3D" id="2.30.30.40">
    <property type="entry name" value="SH3 Domains"/>
    <property type="match status" value="1"/>
</dbReference>
<feature type="domain" description="SH3b" evidence="2">
    <location>
        <begin position="29"/>
        <end position="92"/>
    </location>
</feature>
<dbReference type="AlphaFoldDB" id="A0A7C5KE24"/>
<dbReference type="EMBL" id="DRUY01000253">
    <property type="protein sequence ID" value="HHI66378.1"/>
    <property type="molecule type" value="Genomic_DNA"/>
</dbReference>
<keyword evidence="1" id="KW-0732">Signal</keyword>
<dbReference type="SUPFAM" id="SSF101898">
    <property type="entry name" value="NHL repeat"/>
    <property type="match status" value="1"/>
</dbReference>